<feature type="region of interest" description="Disordered" evidence="1">
    <location>
        <begin position="396"/>
        <end position="420"/>
    </location>
</feature>
<sequence>MRTPRPPTTSPLELLQTAVQVARRPGSTAEELDPFTAALARQCPDLDLPGLEPLVDDAVHRCYDRGWQPADLVHVTGRRTSRRAARLVGSALLAEAERSRAADRAPREWVEQLATLPGPASGASGWWARSGLDAATGWRDLVRVLALLTGLPALQALLPGPAAWPRHHRATSSARPVPGPVDEKVLGRVRGLLAKAERTEFAEEADALTAKAQELMSRYAIDHAVLAGAQVGGPGVGADVVARRLHLTDPFTGAKAALLHAVADPNGCQVVLLRDLGIATVVGLPVDVALVELLFTSLLLQATRALSGDAPPGTNPSPVYKRGFLLAYATRIGERLTEAGDRATAEASAEHGRSVLPVLARRQAAVADRVTELFPHVRRSRRRTVDPEGWWAGRRAADTADLGAPRTPLAPGPPPSRAHV</sequence>
<dbReference type="STRING" id="1960309.SAMN03159343_0130"/>
<dbReference type="InterPro" id="IPR024498">
    <property type="entry name" value="DUF2786"/>
</dbReference>
<protein>
    <recommendedName>
        <fullName evidence="2">DUF2786 domain-containing protein</fullName>
    </recommendedName>
</protein>
<evidence type="ECO:0000256" key="1">
    <source>
        <dbReference type="SAM" id="MobiDB-lite"/>
    </source>
</evidence>
<proteinExistence type="predicted"/>
<feature type="domain" description="DUF2786" evidence="2">
    <location>
        <begin position="184"/>
        <end position="223"/>
    </location>
</feature>
<dbReference type="Pfam" id="PF10979">
    <property type="entry name" value="DUF2786"/>
    <property type="match status" value="1"/>
</dbReference>
<dbReference type="OrthoDB" id="3508128at2"/>
<dbReference type="Proteomes" id="UP000198981">
    <property type="component" value="Unassembled WGS sequence"/>
</dbReference>
<evidence type="ECO:0000313" key="3">
    <source>
        <dbReference type="EMBL" id="SCX37540.1"/>
    </source>
</evidence>
<feature type="compositionally biased region" description="Pro residues" evidence="1">
    <location>
        <begin position="408"/>
        <end position="420"/>
    </location>
</feature>
<dbReference type="RefSeq" id="WP_092798775.1">
    <property type="nucleotide sequence ID" value="NZ_FMUH01000001.1"/>
</dbReference>
<reference evidence="4" key="1">
    <citation type="submission" date="2016-10" db="EMBL/GenBank/DDBJ databases">
        <authorList>
            <person name="Varghese N."/>
            <person name="Submissions S."/>
        </authorList>
    </citation>
    <scope>NUCLEOTIDE SEQUENCE [LARGE SCALE GENOMIC DNA]</scope>
    <source>
        <strain evidence="4">DSM 45722</strain>
    </source>
</reference>
<name>A0A1G4X8K9_9ACTN</name>
<dbReference type="AlphaFoldDB" id="A0A1G4X8K9"/>
<gene>
    <name evidence="3" type="ORF">SAMN03159343_0130</name>
</gene>
<keyword evidence="4" id="KW-1185">Reference proteome</keyword>
<dbReference type="EMBL" id="FMUH01000001">
    <property type="protein sequence ID" value="SCX37540.1"/>
    <property type="molecule type" value="Genomic_DNA"/>
</dbReference>
<evidence type="ECO:0000313" key="4">
    <source>
        <dbReference type="Proteomes" id="UP000198981"/>
    </source>
</evidence>
<evidence type="ECO:0000259" key="2">
    <source>
        <dbReference type="Pfam" id="PF10979"/>
    </source>
</evidence>
<accession>A0A1G4X8K9</accession>
<organism evidence="3 4">
    <name type="scientific">Klenkia marina</name>
    <dbReference type="NCBI Taxonomy" id="1960309"/>
    <lineage>
        <taxon>Bacteria</taxon>
        <taxon>Bacillati</taxon>
        <taxon>Actinomycetota</taxon>
        <taxon>Actinomycetes</taxon>
        <taxon>Geodermatophilales</taxon>
        <taxon>Geodermatophilaceae</taxon>
        <taxon>Klenkia</taxon>
    </lineage>
</organism>